<proteinExistence type="predicted"/>
<gene>
    <name evidence="1" type="ORF">F511_46144</name>
</gene>
<sequence length="98" mass="10200">MGGGTTCRAARLIARTAMRAGRAWRPRHGCCPVHWLCNEGAAGALPCAEIGATCCATSWRDVGHHAARVAAARGLVPRSMAAAAAVVRRRSPADYCDG</sequence>
<accession>A0A2Z6ZVD2</accession>
<organism evidence="1 2">
    <name type="scientific">Dorcoceras hygrometricum</name>
    <dbReference type="NCBI Taxonomy" id="472368"/>
    <lineage>
        <taxon>Eukaryota</taxon>
        <taxon>Viridiplantae</taxon>
        <taxon>Streptophyta</taxon>
        <taxon>Embryophyta</taxon>
        <taxon>Tracheophyta</taxon>
        <taxon>Spermatophyta</taxon>
        <taxon>Magnoliopsida</taxon>
        <taxon>eudicotyledons</taxon>
        <taxon>Gunneridae</taxon>
        <taxon>Pentapetalae</taxon>
        <taxon>asterids</taxon>
        <taxon>lamiids</taxon>
        <taxon>Lamiales</taxon>
        <taxon>Gesneriaceae</taxon>
        <taxon>Didymocarpoideae</taxon>
        <taxon>Trichosporeae</taxon>
        <taxon>Loxocarpinae</taxon>
        <taxon>Dorcoceras</taxon>
    </lineage>
</organism>
<dbReference type="AlphaFoldDB" id="A0A2Z6ZVD2"/>
<evidence type="ECO:0000313" key="2">
    <source>
        <dbReference type="Proteomes" id="UP000250235"/>
    </source>
</evidence>
<name>A0A2Z6ZVD2_9LAMI</name>
<reference evidence="1 2" key="1">
    <citation type="journal article" date="2015" name="Proc. Natl. Acad. Sci. U.S.A.">
        <title>The resurrection genome of Boea hygrometrica: A blueprint for survival of dehydration.</title>
        <authorList>
            <person name="Xiao L."/>
            <person name="Yang G."/>
            <person name="Zhang L."/>
            <person name="Yang X."/>
            <person name="Zhao S."/>
            <person name="Ji Z."/>
            <person name="Zhou Q."/>
            <person name="Hu M."/>
            <person name="Wang Y."/>
            <person name="Chen M."/>
            <person name="Xu Y."/>
            <person name="Jin H."/>
            <person name="Xiao X."/>
            <person name="Hu G."/>
            <person name="Bao F."/>
            <person name="Hu Y."/>
            <person name="Wan P."/>
            <person name="Li L."/>
            <person name="Deng X."/>
            <person name="Kuang T."/>
            <person name="Xiang C."/>
            <person name="Zhu J.K."/>
            <person name="Oliver M.J."/>
            <person name="He Y."/>
        </authorList>
    </citation>
    <scope>NUCLEOTIDE SEQUENCE [LARGE SCALE GENOMIC DNA]</scope>
    <source>
        <strain evidence="2">cv. XS01</strain>
    </source>
</reference>
<evidence type="ECO:0000313" key="1">
    <source>
        <dbReference type="EMBL" id="KZT76831.1"/>
    </source>
</evidence>
<dbReference type="Proteomes" id="UP000250235">
    <property type="component" value="Unassembled WGS sequence"/>
</dbReference>
<dbReference type="EMBL" id="KV089714">
    <property type="protein sequence ID" value="KZT76831.1"/>
    <property type="molecule type" value="Genomic_DNA"/>
</dbReference>
<protein>
    <submittedName>
        <fullName evidence="1">Ent-kaur-16-ene synthase, chloroplastic-like</fullName>
    </submittedName>
</protein>
<keyword evidence="2" id="KW-1185">Reference proteome</keyword>